<dbReference type="PANTHER" id="PTHR23518:SF2">
    <property type="entry name" value="MAJOR FACILITATOR SUPERFAMILY TRANSPORTER"/>
    <property type="match status" value="1"/>
</dbReference>
<feature type="transmembrane region" description="Helical" evidence="4">
    <location>
        <begin position="220"/>
        <end position="242"/>
    </location>
</feature>
<dbReference type="CDD" id="cd17370">
    <property type="entry name" value="MFS_MJ1317_like"/>
    <property type="match status" value="1"/>
</dbReference>
<keyword evidence="1 4" id="KW-0812">Transmembrane</keyword>
<dbReference type="RefSeq" id="WP_068770066.1">
    <property type="nucleotide sequence ID" value="NZ_KV441840.1"/>
</dbReference>
<dbReference type="SUPFAM" id="SSF103473">
    <property type="entry name" value="MFS general substrate transporter"/>
    <property type="match status" value="1"/>
</dbReference>
<dbReference type="EMBL" id="LRRQ01000075">
    <property type="protein sequence ID" value="OAM90034.1"/>
    <property type="molecule type" value="Genomic_DNA"/>
</dbReference>
<protein>
    <recommendedName>
        <fullName evidence="5">Major facilitator superfamily (MFS) profile domain-containing protein</fullName>
    </recommendedName>
</protein>
<dbReference type="InterPro" id="IPR036259">
    <property type="entry name" value="MFS_trans_sf"/>
</dbReference>
<dbReference type="OrthoDB" id="9803985at2"/>
<name>A0A178IJI6_9BACT</name>
<dbReference type="Pfam" id="PF07690">
    <property type="entry name" value="MFS_1"/>
    <property type="match status" value="1"/>
</dbReference>
<dbReference type="InterPro" id="IPR020846">
    <property type="entry name" value="MFS_dom"/>
</dbReference>
<feature type="transmembrane region" description="Helical" evidence="4">
    <location>
        <begin position="254"/>
        <end position="279"/>
    </location>
</feature>
<organism evidence="6 7">
    <name type="scientific">Termitidicoccus mucosus</name>
    <dbReference type="NCBI Taxonomy" id="1184151"/>
    <lineage>
        <taxon>Bacteria</taxon>
        <taxon>Pseudomonadati</taxon>
        <taxon>Verrucomicrobiota</taxon>
        <taxon>Opitutia</taxon>
        <taxon>Opitutales</taxon>
        <taxon>Opitutaceae</taxon>
        <taxon>Termitidicoccus</taxon>
    </lineage>
</organism>
<dbReference type="PANTHER" id="PTHR23518">
    <property type="entry name" value="C-METHYLTRANSFERASE"/>
    <property type="match status" value="1"/>
</dbReference>
<feature type="domain" description="Major facilitator superfamily (MFS) profile" evidence="5">
    <location>
        <begin position="16"/>
        <end position="401"/>
    </location>
</feature>
<dbReference type="InterPro" id="IPR011701">
    <property type="entry name" value="MFS"/>
</dbReference>
<evidence type="ECO:0000256" key="3">
    <source>
        <dbReference type="ARBA" id="ARBA00023136"/>
    </source>
</evidence>
<dbReference type="STRING" id="1184151.AW736_09595"/>
<feature type="transmembrane region" description="Helical" evidence="4">
    <location>
        <begin position="174"/>
        <end position="193"/>
    </location>
</feature>
<sequence length="407" mass="42627">MEPSGKSPCPRWLNSTVLGIGLASLLSDWSHEIATTAMPAFLATMGVAAAWVGLIEGVSDGLSSFAKLASGHWTDRLPRRKPIMVIGYLVTALGTAGFGLATTAWHVLLARATAWLGRGTRTPVRKALLAAAVTRKTYGRAFGFERMMDTLGAIVGPATAFFLLNALGHDYARLFFWTLVPGLAAVAAIVFLVKEKQRTRVASVSFRDGLRQLPVRYRKFLVAVGLFGAGDFAHTLLILLAAQSLSPTLGTTGAASAAVGLYVAHNVFYAGFALLAGWLADRVSKPKLLAAGYGLATLMALAIVALPLGPWVLAGVFILGGVYVAIEETLEDSFCAELVGEEQHGMAFGVLATVNGVGDFLSSVIVGALWSAFGISVAFSYSAVLFATGAFLVLRAGSAEDAKKASG</sequence>
<evidence type="ECO:0000256" key="2">
    <source>
        <dbReference type="ARBA" id="ARBA00022989"/>
    </source>
</evidence>
<accession>A0A178IJI6</accession>
<comment type="caution">
    <text evidence="6">The sequence shown here is derived from an EMBL/GenBank/DDBJ whole genome shotgun (WGS) entry which is preliminary data.</text>
</comment>
<evidence type="ECO:0000256" key="1">
    <source>
        <dbReference type="ARBA" id="ARBA00022692"/>
    </source>
</evidence>
<keyword evidence="7" id="KW-1185">Reference proteome</keyword>
<proteinExistence type="predicted"/>
<dbReference type="Proteomes" id="UP000078486">
    <property type="component" value="Unassembled WGS sequence"/>
</dbReference>
<keyword evidence="2 4" id="KW-1133">Transmembrane helix</keyword>
<reference evidence="6 7" key="1">
    <citation type="submission" date="2016-01" db="EMBL/GenBank/DDBJ databases">
        <title>High potential of lignocellulose degradation of a new Verrucomicrobia species.</title>
        <authorList>
            <person name="Wang Y."/>
            <person name="Shi Y."/>
            <person name="Qiu Z."/>
            <person name="Liu S."/>
            <person name="Yang H."/>
        </authorList>
    </citation>
    <scope>NUCLEOTIDE SEQUENCE [LARGE SCALE GENOMIC DNA]</scope>
    <source>
        <strain evidence="6 7">TSB47</strain>
    </source>
</reference>
<evidence type="ECO:0000256" key="4">
    <source>
        <dbReference type="SAM" id="Phobius"/>
    </source>
</evidence>
<dbReference type="PROSITE" id="PS50850">
    <property type="entry name" value="MFS"/>
    <property type="match status" value="1"/>
</dbReference>
<dbReference type="AlphaFoldDB" id="A0A178IJI6"/>
<dbReference type="Gene3D" id="1.20.1250.20">
    <property type="entry name" value="MFS general substrate transporter like domains"/>
    <property type="match status" value="1"/>
</dbReference>
<dbReference type="GO" id="GO:0022857">
    <property type="term" value="F:transmembrane transporter activity"/>
    <property type="evidence" value="ECO:0007669"/>
    <property type="project" value="InterPro"/>
</dbReference>
<feature type="transmembrane region" description="Helical" evidence="4">
    <location>
        <begin position="291"/>
        <end position="324"/>
    </location>
</feature>
<feature type="transmembrane region" description="Helical" evidence="4">
    <location>
        <begin position="85"/>
        <end position="108"/>
    </location>
</feature>
<evidence type="ECO:0000259" key="5">
    <source>
        <dbReference type="PROSITE" id="PS50850"/>
    </source>
</evidence>
<evidence type="ECO:0000313" key="7">
    <source>
        <dbReference type="Proteomes" id="UP000078486"/>
    </source>
</evidence>
<keyword evidence="3 4" id="KW-0472">Membrane</keyword>
<feature type="transmembrane region" description="Helical" evidence="4">
    <location>
        <begin position="36"/>
        <end position="55"/>
    </location>
</feature>
<gene>
    <name evidence="6" type="ORF">AW736_09595</name>
</gene>
<evidence type="ECO:0000313" key="6">
    <source>
        <dbReference type="EMBL" id="OAM90034.1"/>
    </source>
</evidence>
<feature type="transmembrane region" description="Helical" evidence="4">
    <location>
        <begin position="368"/>
        <end position="394"/>
    </location>
</feature>